<organism evidence="2 3">
    <name type="scientific">Nocardioides bigeumensis</name>
    <dbReference type="NCBI Taxonomy" id="433657"/>
    <lineage>
        <taxon>Bacteria</taxon>
        <taxon>Bacillati</taxon>
        <taxon>Actinomycetota</taxon>
        <taxon>Actinomycetes</taxon>
        <taxon>Propionibacteriales</taxon>
        <taxon>Nocardioidaceae</taxon>
        <taxon>Nocardioides</taxon>
    </lineage>
</organism>
<name>A0ABP5JCL6_9ACTN</name>
<reference evidence="3" key="1">
    <citation type="journal article" date="2019" name="Int. J. Syst. Evol. Microbiol.">
        <title>The Global Catalogue of Microorganisms (GCM) 10K type strain sequencing project: providing services to taxonomists for standard genome sequencing and annotation.</title>
        <authorList>
            <consortium name="The Broad Institute Genomics Platform"/>
            <consortium name="The Broad Institute Genome Sequencing Center for Infectious Disease"/>
            <person name="Wu L."/>
            <person name="Ma J."/>
        </authorList>
    </citation>
    <scope>NUCLEOTIDE SEQUENCE [LARGE SCALE GENOMIC DNA]</scope>
    <source>
        <strain evidence="3">JCM 16021</strain>
    </source>
</reference>
<protein>
    <submittedName>
        <fullName evidence="2">Uncharacterized protein</fullName>
    </submittedName>
</protein>
<evidence type="ECO:0000313" key="2">
    <source>
        <dbReference type="EMBL" id="GAA2113525.1"/>
    </source>
</evidence>
<sequence length="77" mass="8483">MSDNGPHRSMLRALDEARFDSIVNVLQGMLAEHFDARDVRVLLVNYQLSALRRLSGGGHPDTLDDSAAGDASRHRNP</sequence>
<dbReference type="Proteomes" id="UP001500575">
    <property type="component" value="Unassembled WGS sequence"/>
</dbReference>
<keyword evidence="3" id="KW-1185">Reference proteome</keyword>
<dbReference type="EMBL" id="BAAAQQ010000001">
    <property type="protein sequence ID" value="GAA2113525.1"/>
    <property type="molecule type" value="Genomic_DNA"/>
</dbReference>
<feature type="region of interest" description="Disordered" evidence="1">
    <location>
        <begin position="53"/>
        <end position="77"/>
    </location>
</feature>
<evidence type="ECO:0000313" key="3">
    <source>
        <dbReference type="Proteomes" id="UP001500575"/>
    </source>
</evidence>
<dbReference type="RefSeq" id="WP_344301557.1">
    <property type="nucleotide sequence ID" value="NZ_BAAAQQ010000001.1"/>
</dbReference>
<proteinExistence type="predicted"/>
<gene>
    <name evidence="2" type="ORF">GCM10009843_01300</name>
</gene>
<comment type="caution">
    <text evidence="2">The sequence shown here is derived from an EMBL/GenBank/DDBJ whole genome shotgun (WGS) entry which is preliminary data.</text>
</comment>
<accession>A0ABP5JCL6</accession>
<evidence type="ECO:0000256" key="1">
    <source>
        <dbReference type="SAM" id="MobiDB-lite"/>
    </source>
</evidence>